<dbReference type="GO" id="GO:0005886">
    <property type="term" value="C:plasma membrane"/>
    <property type="evidence" value="ECO:0007669"/>
    <property type="project" value="UniProtKB-SubCell"/>
</dbReference>
<dbReference type="InterPro" id="IPR051449">
    <property type="entry name" value="ABC-2_transporter_component"/>
</dbReference>
<keyword evidence="5 6" id="KW-0472">Membrane</keyword>
<sequence length="346" mass="38640">MSGFSSILKKEIKAVAKERTIILAIIIQLLIASFSSVILIGLMSFYDPDSIGENTNIKLKVGIVGDSYSPLVGYLDDKRVRTVYFYSQQDAEEEFNKGSIDAILHIPENRSGVTDMKLYLPESDSKSTVILMVLKEPLKKYENYLREYNGVDVKYTDIRGKQNTTYEFLYTFIVPMLMLFPAFIAGSIVIDTLSEEFENKTLDTLLSAPVSLNQMLGAKLTAAVFIAAVQCILWPILLFFNHIYIHNVIPVILLAVIIAAFISVSSGILAIFFKDRERSQFIYSILLLSAGAVTYFLNPSPFSLMARLAAGDIYVGMANVLAYAVPVIVMLILFFFLSNKMFAAKN</sequence>
<protein>
    <submittedName>
        <fullName evidence="8">ABC transporter permease</fullName>
    </submittedName>
</protein>
<feature type="domain" description="ABC-2 type transporter transmembrane" evidence="7">
    <location>
        <begin position="34"/>
        <end position="304"/>
    </location>
</feature>
<comment type="subcellular location">
    <subcellularLocation>
        <location evidence="1">Cell membrane</location>
        <topology evidence="1">Multi-pass membrane protein</topology>
    </subcellularLocation>
</comment>
<evidence type="ECO:0000256" key="5">
    <source>
        <dbReference type="ARBA" id="ARBA00023136"/>
    </source>
</evidence>
<feature type="transmembrane region" description="Helical" evidence="6">
    <location>
        <begin position="280"/>
        <end position="297"/>
    </location>
</feature>
<dbReference type="AlphaFoldDB" id="A0AAP2RBQ8"/>
<dbReference type="Proteomes" id="UP001320159">
    <property type="component" value="Unassembled WGS sequence"/>
</dbReference>
<dbReference type="InterPro" id="IPR013525">
    <property type="entry name" value="ABC2_TM"/>
</dbReference>
<feature type="transmembrane region" description="Helical" evidence="6">
    <location>
        <begin position="220"/>
        <end position="245"/>
    </location>
</feature>
<accession>A0AAP2RBQ8</accession>
<evidence type="ECO:0000259" key="7">
    <source>
        <dbReference type="Pfam" id="PF12698"/>
    </source>
</evidence>
<dbReference type="PANTHER" id="PTHR30294">
    <property type="entry name" value="MEMBRANE COMPONENT OF ABC TRANSPORTER YHHJ-RELATED"/>
    <property type="match status" value="1"/>
</dbReference>
<evidence type="ECO:0000313" key="8">
    <source>
        <dbReference type="EMBL" id="MCD1294413.1"/>
    </source>
</evidence>
<evidence type="ECO:0000256" key="4">
    <source>
        <dbReference type="ARBA" id="ARBA00022989"/>
    </source>
</evidence>
<dbReference type="RefSeq" id="WP_230741241.1">
    <property type="nucleotide sequence ID" value="NZ_PGCK01000003.1"/>
</dbReference>
<feature type="transmembrane region" description="Helical" evidence="6">
    <location>
        <begin position="168"/>
        <end position="190"/>
    </location>
</feature>
<dbReference type="PANTHER" id="PTHR30294:SF29">
    <property type="entry name" value="MULTIDRUG ABC TRANSPORTER PERMEASE YBHS-RELATED"/>
    <property type="match status" value="1"/>
</dbReference>
<organism evidence="8 9">
    <name type="scientific">Methanooceanicella nereidis</name>
    <dbReference type="NCBI Taxonomy" id="2052831"/>
    <lineage>
        <taxon>Archaea</taxon>
        <taxon>Methanobacteriati</taxon>
        <taxon>Methanobacteriota</taxon>
        <taxon>Stenosarchaea group</taxon>
        <taxon>Methanomicrobia</taxon>
        <taxon>Methanocellales</taxon>
        <taxon>Methanocellaceae</taxon>
        <taxon>Methanooceanicella</taxon>
    </lineage>
</organism>
<gene>
    <name evidence="8" type="ORF">CUJ83_05295</name>
</gene>
<evidence type="ECO:0000256" key="2">
    <source>
        <dbReference type="ARBA" id="ARBA00022475"/>
    </source>
</evidence>
<feature type="transmembrane region" description="Helical" evidence="6">
    <location>
        <begin position="21"/>
        <end position="46"/>
    </location>
</feature>
<feature type="transmembrane region" description="Helical" evidence="6">
    <location>
        <begin position="251"/>
        <end position="273"/>
    </location>
</feature>
<name>A0AAP2RBQ8_9EURY</name>
<keyword evidence="9" id="KW-1185">Reference proteome</keyword>
<comment type="caution">
    <text evidence="8">The sequence shown here is derived from an EMBL/GenBank/DDBJ whole genome shotgun (WGS) entry which is preliminary data.</text>
</comment>
<keyword evidence="4 6" id="KW-1133">Transmembrane helix</keyword>
<evidence type="ECO:0000256" key="1">
    <source>
        <dbReference type="ARBA" id="ARBA00004651"/>
    </source>
</evidence>
<evidence type="ECO:0000256" key="3">
    <source>
        <dbReference type="ARBA" id="ARBA00022692"/>
    </source>
</evidence>
<proteinExistence type="predicted"/>
<keyword evidence="3 6" id="KW-0812">Transmembrane</keyword>
<dbReference type="Pfam" id="PF12698">
    <property type="entry name" value="ABC2_membrane_3"/>
    <property type="match status" value="1"/>
</dbReference>
<keyword evidence="2" id="KW-1003">Cell membrane</keyword>
<evidence type="ECO:0000313" key="9">
    <source>
        <dbReference type="Proteomes" id="UP001320159"/>
    </source>
</evidence>
<dbReference type="GO" id="GO:0140359">
    <property type="term" value="F:ABC-type transporter activity"/>
    <property type="evidence" value="ECO:0007669"/>
    <property type="project" value="InterPro"/>
</dbReference>
<dbReference type="EMBL" id="PGCK01000003">
    <property type="protein sequence ID" value="MCD1294413.1"/>
    <property type="molecule type" value="Genomic_DNA"/>
</dbReference>
<reference evidence="8 9" key="1">
    <citation type="submission" date="2017-11" db="EMBL/GenBank/DDBJ databases">
        <title>Isolation and Characterization of Family Methanocellaceae Species from Potential Methane Hydrate Area Offshore Southwestern Taiwan.</title>
        <authorList>
            <person name="Zhang W.-L."/>
            <person name="Chen W.-C."/>
            <person name="Lai M.-C."/>
            <person name="Chen S.-C."/>
        </authorList>
    </citation>
    <scope>NUCLEOTIDE SEQUENCE [LARGE SCALE GENOMIC DNA]</scope>
    <source>
        <strain evidence="8 9">CWC-04</strain>
    </source>
</reference>
<evidence type="ECO:0000256" key="6">
    <source>
        <dbReference type="SAM" id="Phobius"/>
    </source>
</evidence>
<feature type="transmembrane region" description="Helical" evidence="6">
    <location>
        <begin position="317"/>
        <end position="337"/>
    </location>
</feature>